<accession>A0A517TDY2</accession>
<dbReference type="KEGG" id="chya:V22_38420"/>
<feature type="chain" id="PRO_5022016881" description="Secreted protein containing DUF1552" evidence="1">
    <location>
        <begin position="40"/>
        <end position="430"/>
    </location>
</feature>
<evidence type="ECO:0000313" key="3">
    <source>
        <dbReference type="Proteomes" id="UP000319976"/>
    </source>
</evidence>
<protein>
    <recommendedName>
        <fullName evidence="4">Secreted protein containing DUF1552</fullName>
    </recommendedName>
</protein>
<dbReference type="Proteomes" id="UP000319976">
    <property type="component" value="Chromosome"/>
</dbReference>
<name>A0A517TDY2_9PLAN</name>
<keyword evidence="3" id="KW-1185">Reference proteome</keyword>
<feature type="signal peptide" evidence="1">
    <location>
        <begin position="1"/>
        <end position="39"/>
    </location>
</feature>
<reference evidence="2 3" key="1">
    <citation type="submission" date="2019-02" db="EMBL/GenBank/DDBJ databases">
        <title>Deep-cultivation of Planctomycetes and their phenomic and genomic characterization uncovers novel biology.</title>
        <authorList>
            <person name="Wiegand S."/>
            <person name="Jogler M."/>
            <person name="Boedeker C."/>
            <person name="Pinto D."/>
            <person name="Vollmers J."/>
            <person name="Rivas-Marin E."/>
            <person name="Kohn T."/>
            <person name="Peeters S.H."/>
            <person name="Heuer A."/>
            <person name="Rast P."/>
            <person name="Oberbeckmann S."/>
            <person name="Bunk B."/>
            <person name="Jeske O."/>
            <person name="Meyerdierks A."/>
            <person name="Storesund J.E."/>
            <person name="Kallscheuer N."/>
            <person name="Luecker S."/>
            <person name="Lage O.M."/>
            <person name="Pohl T."/>
            <person name="Merkel B.J."/>
            <person name="Hornburger P."/>
            <person name="Mueller R.-W."/>
            <person name="Bruemmer F."/>
            <person name="Labrenz M."/>
            <person name="Spormann A.M."/>
            <person name="Op den Camp H."/>
            <person name="Overmann J."/>
            <person name="Amann R."/>
            <person name="Jetten M.S.M."/>
            <person name="Mascher T."/>
            <person name="Medema M.H."/>
            <person name="Devos D.P."/>
            <person name="Kaster A.-K."/>
            <person name="Ovreas L."/>
            <person name="Rohde M."/>
            <person name="Galperin M.Y."/>
            <person name="Jogler C."/>
        </authorList>
    </citation>
    <scope>NUCLEOTIDE SEQUENCE [LARGE SCALE GENOMIC DNA]</scope>
    <source>
        <strain evidence="2 3">V22</strain>
    </source>
</reference>
<evidence type="ECO:0000313" key="2">
    <source>
        <dbReference type="EMBL" id="QDT66572.1"/>
    </source>
</evidence>
<dbReference type="Pfam" id="PF07586">
    <property type="entry name" value="HXXSHH"/>
    <property type="match status" value="1"/>
</dbReference>
<proteinExistence type="predicted"/>
<organism evidence="2 3">
    <name type="scientific">Calycomorphotria hydatis</name>
    <dbReference type="NCBI Taxonomy" id="2528027"/>
    <lineage>
        <taxon>Bacteria</taxon>
        <taxon>Pseudomonadati</taxon>
        <taxon>Planctomycetota</taxon>
        <taxon>Planctomycetia</taxon>
        <taxon>Planctomycetales</taxon>
        <taxon>Planctomycetaceae</taxon>
        <taxon>Calycomorphotria</taxon>
    </lineage>
</organism>
<keyword evidence="1" id="KW-0732">Signal</keyword>
<dbReference type="EMBL" id="CP036316">
    <property type="protein sequence ID" value="QDT66572.1"/>
    <property type="molecule type" value="Genomic_DNA"/>
</dbReference>
<dbReference type="OrthoDB" id="9146593at2"/>
<evidence type="ECO:0000256" key="1">
    <source>
        <dbReference type="SAM" id="SignalP"/>
    </source>
</evidence>
<dbReference type="InterPro" id="IPR011447">
    <property type="entry name" value="DUF1552"/>
</dbReference>
<gene>
    <name evidence="2" type="ORF">V22_38420</name>
</gene>
<dbReference type="RefSeq" id="WP_145265767.1">
    <property type="nucleotide sequence ID" value="NZ_CP036316.1"/>
</dbReference>
<evidence type="ECO:0008006" key="4">
    <source>
        <dbReference type="Google" id="ProtNLM"/>
    </source>
</evidence>
<sequence length="430" mass="47460" precursor="true">MFPTFNVDFRKQLHRRTVLRGAGISIALPWLSAMQPTFAARTASEQPHRFVAMTLGLGLLPDNLNPEQTGKDYAPSRYLESLQDIRDRFTVISGSSHPGVTGGHRAEASILTANPAGSSGRAKNTISIDQLIARERGHLTRFPSLVLSSNGSSSPSYTEGGAMIPANSSPARLFTELFIEDSPAERERQTGRVQQGRSIMDLVQDDAKRLNRELGTGDRDRLDAYFTSIRDLEKRLALEESWSHKPKPKVDVPKPVDIRNSANFIGQQRLMCDMIKLALKTDSSRIVSYHLGGTGGVVPLEGVEEGYHGLSHHGKDEIKLDQLAIVETEIVRAWGDFLRDLASHEDEHGNLLDQTSVLMTSNLGNSSNHDNRNMPVLFAGGQFKHAGHLAFDKRHNYPLPNLYVSLLQSQGFEVDAFRTSTGTMNGLEVV</sequence>
<dbReference type="AlphaFoldDB" id="A0A517TDY2"/>